<accession>A0A9X3S801</accession>
<name>A0A9X3S801_9ACTN</name>
<dbReference type="SUPFAM" id="SSF141371">
    <property type="entry name" value="PilZ domain-like"/>
    <property type="match status" value="1"/>
</dbReference>
<dbReference type="InterPro" id="IPR009875">
    <property type="entry name" value="PilZ_domain"/>
</dbReference>
<dbReference type="Pfam" id="PF07238">
    <property type="entry name" value="PilZ"/>
    <property type="match status" value="1"/>
</dbReference>
<organism evidence="2 3">
    <name type="scientific">Solirubrobacter phytolaccae</name>
    <dbReference type="NCBI Taxonomy" id="1404360"/>
    <lineage>
        <taxon>Bacteria</taxon>
        <taxon>Bacillati</taxon>
        <taxon>Actinomycetota</taxon>
        <taxon>Thermoleophilia</taxon>
        <taxon>Solirubrobacterales</taxon>
        <taxon>Solirubrobacteraceae</taxon>
        <taxon>Solirubrobacter</taxon>
    </lineage>
</organism>
<keyword evidence="3" id="KW-1185">Reference proteome</keyword>
<dbReference type="RefSeq" id="WP_270025957.1">
    <property type="nucleotide sequence ID" value="NZ_JAPDDP010000023.1"/>
</dbReference>
<comment type="caution">
    <text evidence="2">The sequence shown here is derived from an EMBL/GenBank/DDBJ whole genome shotgun (WGS) entry which is preliminary data.</text>
</comment>
<evidence type="ECO:0000313" key="2">
    <source>
        <dbReference type="EMBL" id="MDA0181609.1"/>
    </source>
</evidence>
<evidence type="ECO:0000259" key="1">
    <source>
        <dbReference type="Pfam" id="PF07238"/>
    </source>
</evidence>
<dbReference type="GO" id="GO:0035438">
    <property type="term" value="F:cyclic-di-GMP binding"/>
    <property type="evidence" value="ECO:0007669"/>
    <property type="project" value="InterPro"/>
</dbReference>
<dbReference type="AlphaFoldDB" id="A0A9X3S801"/>
<dbReference type="EMBL" id="JAPDDP010000023">
    <property type="protein sequence ID" value="MDA0181609.1"/>
    <property type="molecule type" value="Genomic_DNA"/>
</dbReference>
<feature type="domain" description="PilZ" evidence="1">
    <location>
        <begin position="96"/>
        <end position="192"/>
    </location>
</feature>
<evidence type="ECO:0000313" key="3">
    <source>
        <dbReference type="Proteomes" id="UP001147653"/>
    </source>
</evidence>
<protein>
    <submittedName>
        <fullName evidence="2">PilZ domain-containing protein</fullName>
    </submittedName>
</protein>
<dbReference type="Gene3D" id="2.40.10.220">
    <property type="entry name" value="predicted glycosyltransferase like domains"/>
    <property type="match status" value="1"/>
</dbReference>
<dbReference type="Proteomes" id="UP001147653">
    <property type="component" value="Unassembled WGS sequence"/>
</dbReference>
<reference evidence="2" key="1">
    <citation type="submission" date="2022-10" db="EMBL/GenBank/DDBJ databases">
        <title>The WGS of Solirubrobacter phytolaccae KCTC 29190.</title>
        <authorList>
            <person name="Jiang Z."/>
        </authorList>
    </citation>
    <scope>NUCLEOTIDE SEQUENCE</scope>
    <source>
        <strain evidence="2">KCTC 29190</strain>
    </source>
</reference>
<gene>
    <name evidence="2" type="ORF">OJ997_14990</name>
</gene>
<sequence>MNRLSEFDFVTVNVPFEAREARTLDVFDAQVVAIVGATAALEFVDLADQARLPAVVRGSLVTYPTDSGLMALKGTLVHRRDTGDVRFTVADGIGLNRRSATRIKADYRMRIGHMNSTEVVTGRSVDVSADGVLATTPLRANVGDDLHVSIDVDPDAPPVKAVARVVRVTPGELAMQFDLDERTARAQLGRIVVDHNREFLRRRREALQLVEF</sequence>
<proteinExistence type="predicted"/>